<keyword evidence="3" id="KW-1185">Reference proteome</keyword>
<reference evidence="2 3" key="2">
    <citation type="submission" date="2014-03" db="EMBL/GenBank/DDBJ databases">
        <title>The Genome Sequence of Anncaliia algerae insect isolate PRA339.</title>
        <authorList>
            <consortium name="The Broad Institute Genome Sequencing Platform"/>
            <consortium name="The Broad Institute Genome Sequencing Center for Infectious Disease"/>
            <person name="Cuomo C."/>
            <person name="Becnel J."/>
            <person name="Sanscrainte N."/>
            <person name="Walker B."/>
            <person name="Young S.K."/>
            <person name="Zeng Q."/>
            <person name="Gargeya S."/>
            <person name="Fitzgerald M."/>
            <person name="Haas B."/>
            <person name="Abouelleil A."/>
            <person name="Alvarado L."/>
            <person name="Arachchi H.M."/>
            <person name="Berlin A.M."/>
            <person name="Chapman S.B."/>
            <person name="Dewar J."/>
            <person name="Goldberg J."/>
            <person name="Griggs A."/>
            <person name="Gujja S."/>
            <person name="Hansen M."/>
            <person name="Howarth C."/>
            <person name="Imamovic A."/>
            <person name="Larimer J."/>
            <person name="McCowan C."/>
            <person name="Murphy C."/>
            <person name="Neiman D."/>
            <person name="Pearson M."/>
            <person name="Priest M."/>
            <person name="Roberts A."/>
            <person name="Saif S."/>
            <person name="Shea T."/>
            <person name="Sisk P."/>
            <person name="Sykes S."/>
            <person name="Wortman J."/>
            <person name="Nusbaum C."/>
            <person name="Birren B."/>
        </authorList>
    </citation>
    <scope>NUCLEOTIDE SEQUENCE [LARGE SCALE GENOMIC DNA]</scope>
    <source>
        <strain evidence="2 3">PRA339</strain>
    </source>
</reference>
<comment type="similarity">
    <text evidence="1">Belongs to the MIP18 family.</text>
</comment>
<reference evidence="3" key="1">
    <citation type="submission" date="2013-02" db="EMBL/GenBank/DDBJ databases">
        <authorList>
            <consortium name="The Broad Institute Genome Sequencing Platform"/>
            <person name="Cuomo C."/>
            <person name="Becnel J."/>
            <person name="Sanscrainte N."/>
            <person name="Walker B."/>
            <person name="Young S.K."/>
            <person name="Zeng Q."/>
            <person name="Gargeya S."/>
            <person name="Fitzgerald M."/>
            <person name="Haas B."/>
            <person name="Abouelleil A."/>
            <person name="Alvarado L."/>
            <person name="Arachchi H.M."/>
            <person name="Berlin A.M."/>
            <person name="Chapman S.B."/>
            <person name="Dewar J."/>
            <person name="Goldberg J."/>
            <person name="Griggs A."/>
            <person name="Gujja S."/>
            <person name="Hansen M."/>
            <person name="Howarth C."/>
            <person name="Imamovic A."/>
            <person name="Larimer J."/>
            <person name="McCowan C."/>
            <person name="Murphy C."/>
            <person name="Neiman D."/>
            <person name="Pearson M."/>
            <person name="Priest M."/>
            <person name="Roberts A."/>
            <person name="Saif S."/>
            <person name="Shea T."/>
            <person name="Sisk P."/>
            <person name="Sykes S."/>
            <person name="Wortman J."/>
            <person name="Nusbaum C."/>
            <person name="Birren B."/>
        </authorList>
    </citation>
    <scope>NUCLEOTIDE SEQUENCE [LARGE SCALE GENOMIC DNA]</scope>
    <source>
        <strain evidence="3">PRA339</strain>
    </source>
</reference>
<name>A0A059F0J7_9MICR</name>
<dbReference type="InterPro" id="IPR039796">
    <property type="entry name" value="MIP18"/>
</dbReference>
<dbReference type="HOGENOM" id="CLU_075876_4_1_1"/>
<sequence>MQNENPEIFDISCERINLKLSNGKVSPTVENIFEILRDIKDPEHSYSLEVLKVINSSSIKIYKLDSQGSDQLPLALLDLDIIEVTFTPTIPHCSMAGIIGLCIYYQLKRYLKNSFWFRILIEKDKHVNYEALNKQLNDKERVAAALENGDLLNLITELVPTI</sequence>
<accession>A0A059F0J7</accession>
<dbReference type="OrthoDB" id="2746at2759"/>
<dbReference type="PANTHER" id="PTHR12377">
    <property type="entry name" value="CYTOSOLIC IRON-SULFUR ASSEMBLY COMPONENT 2B-RELATED"/>
    <property type="match status" value="1"/>
</dbReference>
<proteinExistence type="inferred from homology"/>
<dbReference type="VEuPathDB" id="MicrosporidiaDB:H312_01893"/>
<dbReference type="GO" id="GO:0051604">
    <property type="term" value="P:protein maturation"/>
    <property type="evidence" value="ECO:0007669"/>
    <property type="project" value="InterPro"/>
</dbReference>
<organism evidence="2 3">
    <name type="scientific">Anncaliia algerae PRA339</name>
    <dbReference type="NCBI Taxonomy" id="1288291"/>
    <lineage>
        <taxon>Eukaryota</taxon>
        <taxon>Fungi</taxon>
        <taxon>Fungi incertae sedis</taxon>
        <taxon>Microsporidia</taxon>
        <taxon>Tubulinosematoidea</taxon>
        <taxon>Tubulinosematidae</taxon>
        <taxon>Anncaliia</taxon>
    </lineage>
</organism>
<protein>
    <submittedName>
        <fullName evidence="2">Uncharacterized protein</fullName>
    </submittedName>
</protein>
<dbReference type="Gene3D" id="3.30.300.130">
    <property type="entry name" value="Fe-S cluster assembly (FSCA)"/>
    <property type="match status" value="1"/>
</dbReference>
<evidence type="ECO:0000256" key="1">
    <source>
        <dbReference type="ARBA" id="ARBA00010381"/>
    </source>
</evidence>
<gene>
    <name evidence="2" type="ORF">H312_01893</name>
</gene>
<dbReference type="STRING" id="1288291.A0A059F0J7"/>
<dbReference type="EMBL" id="KK365167">
    <property type="protein sequence ID" value="KCZ80685.1"/>
    <property type="molecule type" value="Genomic_DNA"/>
</dbReference>
<evidence type="ECO:0000313" key="2">
    <source>
        <dbReference type="EMBL" id="KCZ80685.1"/>
    </source>
</evidence>
<dbReference type="Proteomes" id="UP000030655">
    <property type="component" value="Unassembled WGS sequence"/>
</dbReference>
<dbReference type="PANTHER" id="PTHR12377:SF0">
    <property type="entry name" value="CYTOSOLIC IRON-SULFUR ASSEMBLY COMPONENT 2B"/>
    <property type="match status" value="1"/>
</dbReference>
<dbReference type="Gene3D" id="6.10.250.1280">
    <property type="match status" value="1"/>
</dbReference>
<dbReference type="SUPFAM" id="SSF117916">
    <property type="entry name" value="Fe-S cluster assembly (FSCA) domain-like"/>
    <property type="match status" value="1"/>
</dbReference>
<evidence type="ECO:0000313" key="3">
    <source>
        <dbReference type="Proteomes" id="UP000030655"/>
    </source>
</evidence>
<dbReference type="AlphaFoldDB" id="A0A059F0J7"/>
<dbReference type="InterPro" id="IPR034904">
    <property type="entry name" value="FSCA_dom_sf"/>
</dbReference>